<sequence>MRSTIPLGKWAGVPVGLHWSVALTVVLIATSLAESVLPELDPGETRTAYWVAAVIVALAFFLSLIAHELAHTVVARRHDVEVDSITLWLLGGVSRFSSEPDDPSVELRLSMAGPAVSLGLGALWWGLAAIMAVAGAPSIWVNSLLWLAFINLVLGVFNLLPAFPLDGGRVLRAIMWRQSDRLHATRVAVSVGRVFALLLVGFGVLLVFSGSLMSGTWFMLLGWFIDVAGRAELAGTVQHDLANFETVESLMTTPVDTIDESVSVNEFLHGHVLQRHHSAFPVMRDGSVTGVVSLENLRRLPTHEWSSTTVGEAATPLFGVPVIDPDATVRATMDEMDRLSATRALVFTDRQLVGIVTHTDLIRALEVHALEGTAYEGTRSRGR</sequence>
<evidence type="ECO:0000256" key="12">
    <source>
        <dbReference type="ARBA" id="ARBA00023049"/>
    </source>
</evidence>
<evidence type="ECO:0000256" key="4">
    <source>
        <dbReference type="ARBA" id="ARBA00022475"/>
    </source>
</evidence>
<protein>
    <submittedName>
        <fullName evidence="17">Unannotated protein</fullName>
    </submittedName>
</protein>
<dbReference type="GO" id="GO:0005886">
    <property type="term" value="C:plasma membrane"/>
    <property type="evidence" value="ECO:0007669"/>
    <property type="project" value="UniProtKB-SubCell"/>
</dbReference>
<keyword evidence="9" id="KW-0378">Hydrolase</keyword>
<organism evidence="17">
    <name type="scientific">freshwater metagenome</name>
    <dbReference type="NCBI Taxonomy" id="449393"/>
    <lineage>
        <taxon>unclassified sequences</taxon>
        <taxon>metagenomes</taxon>
        <taxon>ecological metagenomes</taxon>
    </lineage>
</organism>
<keyword evidence="11 15" id="KW-1133">Transmembrane helix</keyword>
<keyword evidence="8" id="KW-0677">Repeat</keyword>
<dbReference type="Gene3D" id="3.10.580.10">
    <property type="entry name" value="CBS-domain"/>
    <property type="match status" value="1"/>
</dbReference>
<name>A0A6J7KE01_9ZZZZ</name>
<dbReference type="InterPro" id="IPR000644">
    <property type="entry name" value="CBS_dom"/>
</dbReference>
<evidence type="ECO:0000256" key="8">
    <source>
        <dbReference type="ARBA" id="ARBA00022737"/>
    </source>
</evidence>
<dbReference type="PANTHER" id="PTHR39188">
    <property type="entry name" value="MEMBRANE-ASSOCIATED ZINC METALLOPROTEASE M50B"/>
    <property type="match status" value="1"/>
</dbReference>
<dbReference type="InterPro" id="IPR046342">
    <property type="entry name" value="CBS_dom_sf"/>
</dbReference>
<evidence type="ECO:0000313" key="17">
    <source>
        <dbReference type="EMBL" id="CAB4953591.1"/>
    </source>
</evidence>
<evidence type="ECO:0000256" key="13">
    <source>
        <dbReference type="ARBA" id="ARBA00023122"/>
    </source>
</evidence>
<reference evidence="17" key="1">
    <citation type="submission" date="2020-05" db="EMBL/GenBank/DDBJ databases">
        <authorList>
            <person name="Chiriac C."/>
            <person name="Salcher M."/>
            <person name="Ghai R."/>
            <person name="Kavagutti S V."/>
        </authorList>
    </citation>
    <scope>NUCLEOTIDE SEQUENCE</scope>
</reference>
<evidence type="ECO:0000256" key="6">
    <source>
        <dbReference type="ARBA" id="ARBA00022692"/>
    </source>
</evidence>
<dbReference type="AlphaFoldDB" id="A0A6J7KE01"/>
<feature type="transmembrane region" description="Helical" evidence="15">
    <location>
        <begin position="12"/>
        <end position="33"/>
    </location>
</feature>
<comment type="cofactor">
    <cofactor evidence="1">
        <name>Zn(2+)</name>
        <dbReference type="ChEBI" id="CHEBI:29105"/>
    </cofactor>
</comment>
<feature type="transmembrane region" description="Helical" evidence="15">
    <location>
        <begin position="48"/>
        <end position="67"/>
    </location>
</feature>
<keyword evidence="7" id="KW-0479">Metal-binding</keyword>
<feature type="domain" description="CBS" evidence="16">
    <location>
        <begin position="251"/>
        <end position="307"/>
    </location>
</feature>
<feature type="transmembrane region" description="Helical" evidence="15">
    <location>
        <begin position="146"/>
        <end position="166"/>
    </location>
</feature>
<gene>
    <name evidence="17" type="ORF">UFOPK3733_02022</name>
</gene>
<feature type="transmembrane region" description="Helical" evidence="15">
    <location>
        <begin position="118"/>
        <end position="140"/>
    </location>
</feature>
<dbReference type="EMBL" id="CAFBNC010000145">
    <property type="protein sequence ID" value="CAB4953591.1"/>
    <property type="molecule type" value="Genomic_DNA"/>
</dbReference>
<feature type="transmembrane region" description="Helical" evidence="15">
    <location>
        <begin position="187"/>
        <end position="208"/>
    </location>
</feature>
<keyword evidence="14 15" id="KW-0472">Membrane</keyword>
<evidence type="ECO:0000259" key="16">
    <source>
        <dbReference type="PROSITE" id="PS51371"/>
    </source>
</evidence>
<keyword evidence="5" id="KW-0645">Protease</keyword>
<dbReference type="InterPro" id="IPR016483">
    <property type="entry name" value="UCP006404_Pept_M50_CBS"/>
</dbReference>
<proteinExistence type="inferred from homology"/>
<comment type="similarity">
    <text evidence="3">Belongs to the peptidase M50B family.</text>
</comment>
<dbReference type="InterPro" id="IPR008915">
    <property type="entry name" value="Peptidase_M50"/>
</dbReference>
<evidence type="ECO:0000256" key="14">
    <source>
        <dbReference type="ARBA" id="ARBA00023136"/>
    </source>
</evidence>
<dbReference type="PANTHER" id="PTHR39188:SF3">
    <property type="entry name" value="STAGE IV SPORULATION PROTEIN FB"/>
    <property type="match status" value="1"/>
</dbReference>
<evidence type="ECO:0000256" key="15">
    <source>
        <dbReference type="SAM" id="Phobius"/>
    </source>
</evidence>
<dbReference type="Pfam" id="PF02163">
    <property type="entry name" value="Peptidase_M50"/>
    <property type="match status" value="2"/>
</dbReference>
<evidence type="ECO:0000256" key="5">
    <source>
        <dbReference type="ARBA" id="ARBA00022670"/>
    </source>
</evidence>
<dbReference type="GO" id="GO:0046872">
    <property type="term" value="F:metal ion binding"/>
    <property type="evidence" value="ECO:0007669"/>
    <property type="project" value="UniProtKB-KW"/>
</dbReference>
<evidence type="ECO:0000256" key="3">
    <source>
        <dbReference type="ARBA" id="ARBA00007931"/>
    </source>
</evidence>
<evidence type="ECO:0000256" key="2">
    <source>
        <dbReference type="ARBA" id="ARBA00004651"/>
    </source>
</evidence>
<keyword evidence="13" id="KW-0129">CBS domain</keyword>
<dbReference type="GO" id="GO:0008237">
    <property type="term" value="F:metallopeptidase activity"/>
    <property type="evidence" value="ECO:0007669"/>
    <property type="project" value="UniProtKB-KW"/>
</dbReference>
<keyword evidence="10" id="KW-0862">Zinc</keyword>
<evidence type="ECO:0000256" key="11">
    <source>
        <dbReference type="ARBA" id="ARBA00022989"/>
    </source>
</evidence>
<evidence type="ECO:0000256" key="9">
    <source>
        <dbReference type="ARBA" id="ARBA00022801"/>
    </source>
</evidence>
<feature type="domain" description="CBS" evidence="16">
    <location>
        <begin position="314"/>
        <end position="372"/>
    </location>
</feature>
<accession>A0A6J7KE01</accession>
<dbReference type="Pfam" id="PF00571">
    <property type="entry name" value="CBS"/>
    <property type="match status" value="2"/>
</dbReference>
<evidence type="ECO:0000256" key="7">
    <source>
        <dbReference type="ARBA" id="ARBA00022723"/>
    </source>
</evidence>
<comment type="subcellular location">
    <subcellularLocation>
        <location evidence="2">Cell membrane</location>
        <topology evidence="2">Multi-pass membrane protein</topology>
    </subcellularLocation>
</comment>
<dbReference type="CDD" id="cd06164">
    <property type="entry name" value="S2P-M50_SpoIVFB_CBS"/>
    <property type="match status" value="1"/>
</dbReference>
<keyword evidence="4" id="KW-1003">Cell membrane</keyword>
<keyword evidence="6 15" id="KW-0812">Transmembrane</keyword>
<dbReference type="PROSITE" id="PS51371">
    <property type="entry name" value="CBS"/>
    <property type="match status" value="2"/>
</dbReference>
<dbReference type="SUPFAM" id="SSF54631">
    <property type="entry name" value="CBS-domain pair"/>
    <property type="match status" value="1"/>
</dbReference>
<keyword evidence="12" id="KW-0482">Metalloprotease</keyword>
<dbReference type="SMART" id="SM00116">
    <property type="entry name" value="CBS"/>
    <property type="match status" value="2"/>
</dbReference>
<dbReference type="PIRSF" id="PIRSF006404">
    <property type="entry name" value="UCP006404_Pept_M50_CBS"/>
    <property type="match status" value="1"/>
</dbReference>
<dbReference type="GO" id="GO:0006508">
    <property type="term" value="P:proteolysis"/>
    <property type="evidence" value="ECO:0007669"/>
    <property type="project" value="UniProtKB-KW"/>
</dbReference>
<evidence type="ECO:0000256" key="1">
    <source>
        <dbReference type="ARBA" id="ARBA00001947"/>
    </source>
</evidence>
<evidence type="ECO:0000256" key="10">
    <source>
        <dbReference type="ARBA" id="ARBA00022833"/>
    </source>
</evidence>